<feature type="transmembrane region" description="Helical" evidence="1">
    <location>
        <begin position="6"/>
        <end position="26"/>
    </location>
</feature>
<keyword evidence="1" id="KW-0812">Transmembrane</keyword>
<name>A0A6G5A534_RHIMP</name>
<evidence type="ECO:0000313" key="2">
    <source>
        <dbReference type="EMBL" id="NIE45137.1"/>
    </source>
</evidence>
<dbReference type="AlphaFoldDB" id="A0A6G5A534"/>
<organism evidence="2">
    <name type="scientific">Rhipicephalus microplus</name>
    <name type="common">Cattle tick</name>
    <name type="synonym">Boophilus microplus</name>
    <dbReference type="NCBI Taxonomy" id="6941"/>
    <lineage>
        <taxon>Eukaryota</taxon>
        <taxon>Metazoa</taxon>
        <taxon>Ecdysozoa</taxon>
        <taxon>Arthropoda</taxon>
        <taxon>Chelicerata</taxon>
        <taxon>Arachnida</taxon>
        <taxon>Acari</taxon>
        <taxon>Parasitiformes</taxon>
        <taxon>Ixodida</taxon>
        <taxon>Ixodoidea</taxon>
        <taxon>Ixodidae</taxon>
        <taxon>Rhipicephalinae</taxon>
        <taxon>Rhipicephalus</taxon>
        <taxon>Boophilus</taxon>
    </lineage>
</organism>
<accession>A0A6G5A534</accession>
<reference evidence="2" key="1">
    <citation type="submission" date="2020-03" db="EMBL/GenBank/DDBJ databases">
        <title>A transcriptome and proteome of the tick Rhipicephalus microplus shaped by the genetic composition of its hosts and developmental stage.</title>
        <authorList>
            <person name="Garcia G.R."/>
            <person name="Ribeiro J.M.C."/>
            <person name="Maruyama S.R."/>
            <person name="Gardinasse L.G."/>
            <person name="Nelson K."/>
            <person name="Ferreira B.R."/>
            <person name="Andrade T.G."/>
            <person name="Santos I.K.F.M."/>
        </authorList>
    </citation>
    <scope>NUCLEOTIDE SEQUENCE</scope>
    <source>
        <strain evidence="2">NSGR</strain>
        <tissue evidence="2">Salivary glands</tissue>
    </source>
</reference>
<sequence>MANVSWAYIGLIVSVLIRGPVSCLKVRRGTSTTTREPISYAMTWPCRTVGMTCFGNWQCCEQFTCKHYRCTPETSP</sequence>
<protein>
    <submittedName>
        <fullName evidence="2">Putative secreted protein</fullName>
    </submittedName>
</protein>
<keyword evidence="1" id="KW-1133">Transmembrane helix</keyword>
<proteinExistence type="predicted"/>
<keyword evidence="1" id="KW-0472">Membrane</keyword>
<dbReference type="EMBL" id="GIKN01002864">
    <property type="protein sequence ID" value="NIE45137.1"/>
    <property type="molecule type" value="Transcribed_RNA"/>
</dbReference>
<evidence type="ECO:0000256" key="1">
    <source>
        <dbReference type="SAM" id="Phobius"/>
    </source>
</evidence>